<evidence type="ECO:0000313" key="2">
    <source>
        <dbReference type="Proteomes" id="UP000813444"/>
    </source>
</evidence>
<accession>A0A8K0T2X9</accession>
<gene>
    <name evidence="1" type="ORF">B0I35DRAFT_126079</name>
</gene>
<sequence>MARVGHMNATSPISWAPLLRSLFRPHLFARIARHVFRAGLTLGRFVGSPGRSSTERFLSGNIAEGHIYRIGASSGGYDGRIVVSDGTGECWPFQYVELHRSHSTFCTSKRQVDTPTSLGAFTHRSQSEQHVRSVTAPSPGPRWCLKGYSLFEMRWSVGEECFQPPSKGSLSMLSTLWTAVIATITSRWLVCLRHAVAREGEIRNLPLGSCRVPRDVDTTLNHTLAGDKDPPPTSGYVISRHNATLLTLRVNVACASEGGR</sequence>
<evidence type="ECO:0000313" key="1">
    <source>
        <dbReference type="EMBL" id="KAH7326105.1"/>
    </source>
</evidence>
<comment type="caution">
    <text evidence="1">The sequence shown here is derived from an EMBL/GenBank/DDBJ whole genome shotgun (WGS) entry which is preliminary data.</text>
</comment>
<dbReference type="Proteomes" id="UP000813444">
    <property type="component" value="Unassembled WGS sequence"/>
</dbReference>
<dbReference type="EMBL" id="JAGPNK010000002">
    <property type="protein sequence ID" value="KAH7326105.1"/>
    <property type="molecule type" value="Genomic_DNA"/>
</dbReference>
<protein>
    <submittedName>
        <fullName evidence="1">Uncharacterized protein</fullName>
    </submittedName>
</protein>
<dbReference type="AlphaFoldDB" id="A0A8K0T2X9"/>
<organism evidence="1 2">
    <name type="scientific">Stachybotrys elegans</name>
    <dbReference type="NCBI Taxonomy" id="80388"/>
    <lineage>
        <taxon>Eukaryota</taxon>
        <taxon>Fungi</taxon>
        <taxon>Dikarya</taxon>
        <taxon>Ascomycota</taxon>
        <taxon>Pezizomycotina</taxon>
        <taxon>Sordariomycetes</taxon>
        <taxon>Hypocreomycetidae</taxon>
        <taxon>Hypocreales</taxon>
        <taxon>Stachybotryaceae</taxon>
        <taxon>Stachybotrys</taxon>
    </lineage>
</organism>
<name>A0A8K0T2X9_9HYPO</name>
<keyword evidence="2" id="KW-1185">Reference proteome</keyword>
<reference evidence="1" key="1">
    <citation type="journal article" date="2021" name="Nat. Commun.">
        <title>Genetic determinants of endophytism in the Arabidopsis root mycobiome.</title>
        <authorList>
            <person name="Mesny F."/>
            <person name="Miyauchi S."/>
            <person name="Thiergart T."/>
            <person name="Pickel B."/>
            <person name="Atanasova L."/>
            <person name="Karlsson M."/>
            <person name="Huettel B."/>
            <person name="Barry K.W."/>
            <person name="Haridas S."/>
            <person name="Chen C."/>
            <person name="Bauer D."/>
            <person name="Andreopoulos W."/>
            <person name="Pangilinan J."/>
            <person name="LaButti K."/>
            <person name="Riley R."/>
            <person name="Lipzen A."/>
            <person name="Clum A."/>
            <person name="Drula E."/>
            <person name="Henrissat B."/>
            <person name="Kohler A."/>
            <person name="Grigoriev I.V."/>
            <person name="Martin F.M."/>
            <person name="Hacquard S."/>
        </authorList>
    </citation>
    <scope>NUCLEOTIDE SEQUENCE</scope>
    <source>
        <strain evidence="1">MPI-CAGE-CH-0235</strain>
    </source>
</reference>
<proteinExistence type="predicted"/>